<proteinExistence type="predicted"/>
<evidence type="ECO:0000313" key="2">
    <source>
        <dbReference type="Proteomes" id="UP000326678"/>
    </source>
</evidence>
<protein>
    <recommendedName>
        <fullName evidence="3">Alpha/beta hydrolase</fullName>
    </recommendedName>
</protein>
<dbReference type="InterPro" id="IPR029058">
    <property type="entry name" value="AB_hydrolase_fold"/>
</dbReference>
<keyword evidence="2" id="KW-1185">Reference proteome</keyword>
<dbReference type="Gene3D" id="3.40.50.1820">
    <property type="entry name" value="alpha/beta hydrolase"/>
    <property type="match status" value="1"/>
</dbReference>
<sequence>MADYLFIVPGYSDEDFSFVPLRDLLVHEGLYDKDKIKSIEYASLDDQVGYLDFADKFDDIYNKFIKEHPNTPNTRIDILAHSAGSLVVRAWLYMRRTRQKQRKQPIDVPVDHLFLFAPANFGSDLAKIGMSALNAVRITFTKMSPSTLEGNKDLFEVGKRVLEGLEPASPTQWDLSIGDLHKETYFGEHDSTGQCCFPFVFAAGKYNKNLESFLVSNLQKDGTDSIVRIAGTSLNTRMCTLRVISDSSQHQIEWDNEFIDGTQNRRKYEEIAFAIYGQYDHSGIINTEDVYVASKWKPFELFKKAKEINTPEDYKKLARKFSELREEHYIAPKRNKKEEGIFQQFFFKLIDDTEQNVSDFFIEFLVYDKDTKSCNKSLTEKFQRLFTNEDQVGSKTNFHIHSVDRSHRVLMLDITAIGGFVKNNLNTNNQICLKVTAKSPYNGVNFPPSEFVIHSEFVIFDKNSEPNGSIFLFSEFTTTLVHIIIDRNMEEKILREGDFQQGG</sequence>
<accession>A0A5P8W414</accession>
<evidence type="ECO:0008006" key="3">
    <source>
        <dbReference type="Google" id="ProtNLM"/>
    </source>
</evidence>
<gene>
    <name evidence="1" type="ORF">GXM_04955</name>
</gene>
<dbReference type="SUPFAM" id="SSF53474">
    <property type="entry name" value="alpha/beta-Hydrolases"/>
    <property type="match status" value="1"/>
</dbReference>
<reference evidence="1 2" key="1">
    <citation type="submission" date="2019-10" db="EMBL/GenBank/DDBJ databases">
        <title>Genomic and transcriptomic insights into the perfect genentic adaptation of a filamentous nitrogen-fixing cyanobacterium to rice fields.</title>
        <authorList>
            <person name="Chen Z."/>
        </authorList>
    </citation>
    <scope>NUCLEOTIDE SEQUENCE [LARGE SCALE GENOMIC DNA]</scope>
    <source>
        <strain evidence="1">CCNUC1</strain>
    </source>
</reference>
<dbReference type="AlphaFoldDB" id="A0A5P8W414"/>
<dbReference type="RefSeq" id="WP_152589804.1">
    <property type="nucleotide sequence ID" value="NZ_CP045226.1"/>
</dbReference>
<dbReference type="KEGG" id="nsh:GXM_04955"/>
<evidence type="ECO:0000313" key="1">
    <source>
        <dbReference type="EMBL" id="QFS47463.1"/>
    </source>
</evidence>
<organism evidence="1 2">
    <name type="scientific">Nostoc sphaeroides CCNUC1</name>
    <dbReference type="NCBI Taxonomy" id="2653204"/>
    <lineage>
        <taxon>Bacteria</taxon>
        <taxon>Bacillati</taxon>
        <taxon>Cyanobacteriota</taxon>
        <taxon>Cyanophyceae</taxon>
        <taxon>Nostocales</taxon>
        <taxon>Nostocaceae</taxon>
        <taxon>Nostoc</taxon>
    </lineage>
</organism>
<name>A0A5P8W414_9NOSO</name>
<dbReference type="EMBL" id="CP045226">
    <property type="protein sequence ID" value="QFS47463.1"/>
    <property type="molecule type" value="Genomic_DNA"/>
</dbReference>
<dbReference type="Proteomes" id="UP000326678">
    <property type="component" value="Chromosome Gxm1"/>
</dbReference>